<evidence type="ECO:0000313" key="3">
    <source>
        <dbReference type="Proteomes" id="UP000448943"/>
    </source>
</evidence>
<feature type="chain" id="PRO_5026683886" description="DUF4829 domain-containing protein" evidence="1">
    <location>
        <begin position="18"/>
        <end position="200"/>
    </location>
</feature>
<proteinExistence type="predicted"/>
<protein>
    <recommendedName>
        <fullName evidence="4">DUF4829 domain-containing protein</fullName>
    </recommendedName>
</protein>
<keyword evidence="1" id="KW-0732">Signal</keyword>
<dbReference type="AlphaFoldDB" id="A0A6N9Q1A5"/>
<dbReference type="Proteomes" id="UP000448943">
    <property type="component" value="Unassembled WGS sequence"/>
</dbReference>
<dbReference type="EMBL" id="SIJB01000016">
    <property type="protein sequence ID" value="NBI28583.1"/>
    <property type="molecule type" value="Genomic_DNA"/>
</dbReference>
<gene>
    <name evidence="2" type="ORF">ERL59_06410</name>
</gene>
<accession>A0A6N9Q1A5</accession>
<evidence type="ECO:0000256" key="1">
    <source>
        <dbReference type="SAM" id="SignalP"/>
    </source>
</evidence>
<sequence>MFLILFLLIVASGCGEAKTTGDEITSDKIEESVEESIEEESDPNKKTGIVTGSDGKRYISKEGLNIITSPPLEGAEAVAWQHFKLRGEQKYDESLELMTGFIKEDRAEGYGRKLHEEVVGAKFLRMSDITSIAPEESEVEGAYDYRVLYTELDFSLRGEIDPENTDMRNGKNHYAVHLIQEKEESDWKIVLLGGSPPLEQ</sequence>
<feature type="signal peptide" evidence="1">
    <location>
        <begin position="1"/>
        <end position="17"/>
    </location>
</feature>
<reference evidence="2 3" key="1">
    <citation type="submission" date="2019-01" db="EMBL/GenBank/DDBJ databases">
        <title>Chengkuizengella sp. nov., isolated from deep-sea sediment of East Pacific Ocean.</title>
        <authorList>
            <person name="Yang J."/>
            <person name="Lai Q."/>
            <person name="Shao Z."/>
        </authorList>
    </citation>
    <scope>NUCLEOTIDE SEQUENCE [LARGE SCALE GENOMIC DNA]</scope>
    <source>
        <strain evidence="2 3">YPA3-1-1</strain>
    </source>
</reference>
<evidence type="ECO:0000313" key="2">
    <source>
        <dbReference type="EMBL" id="NBI28583.1"/>
    </source>
</evidence>
<name>A0A6N9Q1A5_9BACL</name>
<organism evidence="2 3">
    <name type="scientific">Chengkuizengella marina</name>
    <dbReference type="NCBI Taxonomy" id="2507566"/>
    <lineage>
        <taxon>Bacteria</taxon>
        <taxon>Bacillati</taxon>
        <taxon>Bacillota</taxon>
        <taxon>Bacilli</taxon>
        <taxon>Bacillales</taxon>
        <taxon>Paenibacillaceae</taxon>
        <taxon>Chengkuizengella</taxon>
    </lineage>
</organism>
<keyword evidence="3" id="KW-1185">Reference proteome</keyword>
<comment type="caution">
    <text evidence="2">The sequence shown here is derived from an EMBL/GenBank/DDBJ whole genome shotgun (WGS) entry which is preliminary data.</text>
</comment>
<evidence type="ECO:0008006" key="4">
    <source>
        <dbReference type="Google" id="ProtNLM"/>
    </source>
</evidence>